<feature type="transmembrane region" description="Helical" evidence="1">
    <location>
        <begin position="12"/>
        <end position="30"/>
    </location>
</feature>
<evidence type="ECO:0000313" key="2">
    <source>
        <dbReference type="EMBL" id="ALS74878.1"/>
    </source>
</evidence>
<accession>A0A0U2YTF0</accession>
<feature type="transmembrane region" description="Helical" evidence="1">
    <location>
        <begin position="65"/>
        <end position="81"/>
    </location>
</feature>
<dbReference type="Proteomes" id="UP000067683">
    <property type="component" value="Chromosome"/>
</dbReference>
<feature type="transmembrane region" description="Helical" evidence="1">
    <location>
        <begin position="42"/>
        <end position="59"/>
    </location>
</feature>
<proteinExistence type="predicted"/>
<dbReference type="RefSeq" id="WP_058381585.1">
    <property type="nucleotide sequence ID" value="NZ_CP013659.2"/>
</dbReference>
<keyword evidence="1" id="KW-1133">Transmembrane helix</keyword>
<protein>
    <submittedName>
        <fullName evidence="2">Uncharacterized protein</fullName>
    </submittedName>
</protein>
<dbReference type="EMBL" id="CP013659">
    <property type="protein sequence ID" value="ALS74878.1"/>
    <property type="molecule type" value="Genomic_DNA"/>
</dbReference>
<evidence type="ECO:0000313" key="3">
    <source>
        <dbReference type="Proteomes" id="UP000067683"/>
    </source>
</evidence>
<keyword evidence="3" id="KW-1185">Reference proteome</keyword>
<reference evidence="2" key="1">
    <citation type="submission" date="2016-01" db="EMBL/GenBank/DDBJ databases">
        <title>Complete genome of Planococcus rifietoensis type strain M8.</title>
        <authorList>
            <person name="See-Too W.S."/>
        </authorList>
    </citation>
    <scope>NUCLEOTIDE SEQUENCE [LARGE SCALE GENOMIC DNA]</scope>
    <source>
        <strain evidence="2">M8</strain>
    </source>
</reference>
<keyword evidence="1" id="KW-0472">Membrane</keyword>
<dbReference type="KEGG" id="prt:AUC31_06405"/>
<name>A0A0U2YTF0_9BACL</name>
<evidence type="ECO:0000256" key="1">
    <source>
        <dbReference type="SAM" id="Phobius"/>
    </source>
</evidence>
<sequence>MEFKLGNGTLMLPELHIMVMAFVIIYLLAKWSKELETGRIKIFIYFLVAAYVMPVLSYSTLEYDFQLWIPAGFLVVFFYIYRKERYHPAKMKASVLGLFVAIYQIAGHMF</sequence>
<gene>
    <name evidence="2" type="ORF">AUC31_06405</name>
</gene>
<dbReference type="AlphaFoldDB" id="A0A0U2YTF0"/>
<keyword evidence="1" id="KW-0812">Transmembrane</keyword>
<dbReference type="OrthoDB" id="2427691at2"/>
<organism evidence="2 3">
    <name type="scientific">Planococcus rifietoensis</name>
    <dbReference type="NCBI Taxonomy" id="200991"/>
    <lineage>
        <taxon>Bacteria</taxon>
        <taxon>Bacillati</taxon>
        <taxon>Bacillota</taxon>
        <taxon>Bacilli</taxon>
        <taxon>Bacillales</taxon>
        <taxon>Caryophanaceae</taxon>
        <taxon>Planococcus</taxon>
    </lineage>
</organism>